<keyword evidence="2" id="KW-1185">Reference proteome</keyword>
<dbReference type="AlphaFoldDB" id="A0A1Q9D968"/>
<evidence type="ECO:0000313" key="1">
    <source>
        <dbReference type="EMBL" id="OLP91697.1"/>
    </source>
</evidence>
<evidence type="ECO:0000313" key="2">
    <source>
        <dbReference type="Proteomes" id="UP000186817"/>
    </source>
</evidence>
<comment type="caution">
    <text evidence="1">The sequence shown here is derived from an EMBL/GenBank/DDBJ whole genome shotgun (WGS) entry which is preliminary data.</text>
</comment>
<accession>A0A1Q9D968</accession>
<gene>
    <name evidence="1" type="ORF">AK812_SmicGene26587</name>
</gene>
<name>A0A1Q9D968_SYMMI</name>
<reference evidence="1 2" key="1">
    <citation type="submission" date="2016-02" db="EMBL/GenBank/DDBJ databases">
        <title>Genome analysis of coral dinoflagellate symbionts highlights evolutionary adaptations to a symbiotic lifestyle.</title>
        <authorList>
            <person name="Aranda M."/>
            <person name="Li Y."/>
            <person name="Liew Y.J."/>
            <person name="Baumgarten S."/>
            <person name="Simakov O."/>
            <person name="Wilson M."/>
            <person name="Piel J."/>
            <person name="Ashoor H."/>
            <person name="Bougouffa S."/>
            <person name="Bajic V.B."/>
            <person name="Ryu T."/>
            <person name="Ravasi T."/>
            <person name="Bayer T."/>
            <person name="Micklem G."/>
            <person name="Kim H."/>
            <person name="Bhak J."/>
            <person name="Lajeunesse T.C."/>
            <person name="Voolstra C.R."/>
        </authorList>
    </citation>
    <scope>NUCLEOTIDE SEQUENCE [LARGE SCALE GENOMIC DNA]</scope>
    <source>
        <strain evidence="1 2">CCMP2467</strain>
    </source>
</reference>
<protein>
    <submittedName>
        <fullName evidence="1">Uncharacterized protein</fullName>
    </submittedName>
</protein>
<organism evidence="1 2">
    <name type="scientific">Symbiodinium microadriaticum</name>
    <name type="common">Dinoflagellate</name>
    <name type="synonym">Zooxanthella microadriatica</name>
    <dbReference type="NCBI Taxonomy" id="2951"/>
    <lineage>
        <taxon>Eukaryota</taxon>
        <taxon>Sar</taxon>
        <taxon>Alveolata</taxon>
        <taxon>Dinophyceae</taxon>
        <taxon>Suessiales</taxon>
        <taxon>Symbiodiniaceae</taxon>
        <taxon>Symbiodinium</taxon>
    </lineage>
</organism>
<sequence>MASDVAEISLEPHTWAFMLSTAAVVSEDLEGLFFGPAPGHVCSFRLVGGSGSSTDKATAVLSERAQELVAEQMRHEFRLLGWCNLRGPSSTASTLTPEEARLHQALKTASDALSGPDAAFAGCIIQRGPKEKDIFQQVAVAFGPCVKKKIPITVRRFSARAPPAAEPVTGQLQEVMAACAADLREDLADLDKIVERVLVEAEEKFEKEVLPQVKRLRTAQRNAESVQSTQRA</sequence>
<dbReference type="Proteomes" id="UP000186817">
    <property type="component" value="Unassembled WGS sequence"/>
</dbReference>
<proteinExistence type="predicted"/>
<dbReference type="EMBL" id="LSRX01000654">
    <property type="protein sequence ID" value="OLP91697.1"/>
    <property type="molecule type" value="Genomic_DNA"/>
</dbReference>
<dbReference type="OrthoDB" id="420255at2759"/>